<feature type="region of interest" description="Disordered" evidence="1">
    <location>
        <begin position="1"/>
        <end position="59"/>
    </location>
</feature>
<dbReference type="Proteomes" id="UP000192455">
    <property type="component" value="Unassembled WGS sequence"/>
</dbReference>
<protein>
    <submittedName>
        <fullName evidence="2">Uncharacterized protein</fullName>
    </submittedName>
</protein>
<feature type="compositionally biased region" description="Basic and acidic residues" evidence="1">
    <location>
        <begin position="1"/>
        <end position="41"/>
    </location>
</feature>
<sequence length="59" mass="6532">MADDKADERKMPDREKEPKSGENPEKHAPSDHTGTDNKGNPDQRGGPHTGRRSRTHSPS</sequence>
<reference evidence="2 3" key="1">
    <citation type="submission" date="2017-01" db="EMBL/GenBank/DDBJ databases">
        <authorList>
            <person name="Mah S.A."/>
            <person name="Swanson W.J."/>
            <person name="Moy G.W."/>
            <person name="Vacquier V.D."/>
        </authorList>
    </citation>
    <scope>NUCLEOTIDE SEQUENCE [LARGE SCALE GENOMIC DNA]</scope>
    <source>
        <strain evidence="2 3">DSM 21219</strain>
    </source>
</reference>
<dbReference type="EMBL" id="FTPS01000002">
    <property type="protein sequence ID" value="SIT86680.1"/>
    <property type="molecule type" value="Genomic_DNA"/>
</dbReference>
<evidence type="ECO:0000313" key="3">
    <source>
        <dbReference type="Proteomes" id="UP000192455"/>
    </source>
</evidence>
<keyword evidence="3" id="KW-1185">Reference proteome</keyword>
<proteinExistence type="predicted"/>
<accession>A0A1R3X8U1</accession>
<organism evidence="2 3">
    <name type="scientific">Pontibaca methylaminivorans</name>
    <dbReference type="NCBI Taxonomy" id="515897"/>
    <lineage>
        <taxon>Bacteria</taxon>
        <taxon>Pseudomonadati</taxon>
        <taxon>Pseudomonadota</taxon>
        <taxon>Alphaproteobacteria</taxon>
        <taxon>Rhodobacterales</taxon>
        <taxon>Roseobacteraceae</taxon>
        <taxon>Pontibaca</taxon>
    </lineage>
</organism>
<gene>
    <name evidence="2" type="ORF">SAMN05421849_2369</name>
</gene>
<feature type="compositionally biased region" description="Basic residues" evidence="1">
    <location>
        <begin position="49"/>
        <end position="59"/>
    </location>
</feature>
<evidence type="ECO:0000313" key="2">
    <source>
        <dbReference type="EMBL" id="SIT86680.1"/>
    </source>
</evidence>
<dbReference type="RefSeq" id="WP_076650250.1">
    <property type="nucleotide sequence ID" value="NZ_FTPS01000002.1"/>
</dbReference>
<evidence type="ECO:0000256" key="1">
    <source>
        <dbReference type="SAM" id="MobiDB-lite"/>
    </source>
</evidence>
<name>A0A1R3X8U1_9RHOB</name>
<dbReference type="AlphaFoldDB" id="A0A1R3X8U1"/>